<dbReference type="PROSITE" id="PS00163">
    <property type="entry name" value="FUMARATE_LYASES"/>
    <property type="match status" value="1"/>
</dbReference>
<dbReference type="GO" id="GO:0005829">
    <property type="term" value="C:cytosol"/>
    <property type="evidence" value="ECO:0007669"/>
    <property type="project" value="TreeGrafter"/>
</dbReference>
<accession>A0A6V7TN37</accession>
<evidence type="ECO:0000256" key="1">
    <source>
        <dbReference type="ARBA" id="ARBA00023239"/>
    </source>
</evidence>
<organism evidence="3 4">
    <name type="scientific">Meloidogyne enterolobii</name>
    <name type="common">Root-knot nematode worm</name>
    <name type="synonym">Meloidogyne mayaguensis</name>
    <dbReference type="NCBI Taxonomy" id="390850"/>
    <lineage>
        <taxon>Eukaryota</taxon>
        <taxon>Metazoa</taxon>
        <taxon>Ecdysozoa</taxon>
        <taxon>Nematoda</taxon>
        <taxon>Chromadorea</taxon>
        <taxon>Rhabditida</taxon>
        <taxon>Tylenchina</taxon>
        <taxon>Tylenchomorpha</taxon>
        <taxon>Tylenchoidea</taxon>
        <taxon>Meloidogynidae</taxon>
        <taxon>Meloidogyninae</taxon>
        <taxon>Meloidogyne</taxon>
    </lineage>
</organism>
<dbReference type="InterPro" id="IPR000362">
    <property type="entry name" value="Fumarate_lyase_fam"/>
</dbReference>
<dbReference type="Pfam" id="PF00206">
    <property type="entry name" value="Lyase_1"/>
    <property type="match status" value="1"/>
</dbReference>
<dbReference type="PANTHER" id="PTHR43172">
    <property type="entry name" value="ADENYLOSUCCINATE LYASE"/>
    <property type="match status" value="1"/>
</dbReference>
<reference evidence="3 4" key="1">
    <citation type="submission" date="2020-08" db="EMBL/GenBank/DDBJ databases">
        <authorList>
            <person name="Koutsovoulos G."/>
            <person name="Danchin GJ E."/>
        </authorList>
    </citation>
    <scope>NUCLEOTIDE SEQUENCE [LARGE SCALE GENOMIC DNA]</scope>
</reference>
<sequence length="475" mass="53495">MNPNTYNSPFSERWCRNSPLLNIFSEQTKICTWRQLWIWLAETQQELGLAYITNEKIAELKTQQNNIDWDFARKKESELKHDVMAHIHTYSKCCPNAAGIIHLGATSCFVQDNADLIAQCKALDYIIGRLAICLDRLAEFALKYAATPTVGRTHLQHASFTTIGKRASLWIDGLLNVFLRAKEFRSRINFRGVKGAVGTQDALLQLFGGDSSKVVKLDSTLAKKAGFDKNFEICGQTYPRWQDSELVFILATLGSAAHKIALDVRFLQSEGEICEPFDQDQVGSSAMPYKKNPIRSERICGIARYLMNLTLNPLETYANQGFERTLDDSANRRLIIPDAFLSADSILSTLQNVLEGLNVNNDVVEENVRQSIRNAILERALMLLTERGGNRQEAHARIREITLNIGKNSNVALIVDQLQEIRDELLQFCSDPIRLCGRAEEQTRDYITKTLKPAITDTLNLVGKDASGKRILLDV</sequence>
<dbReference type="Gene3D" id="1.10.275.60">
    <property type="match status" value="1"/>
</dbReference>
<comment type="caution">
    <text evidence="3">The sequence shown here is derived from an EMBL/GenBank/DDBJ whole genome shotgun (WGS) entry which is preliminary data.</text>
</comment>
<dbReference type="GO" id="GO:0070626">
    <property type="term" value="F:(S)-2-(5-amino-1-(5-phospho-D-ribosyl)imidazole-4-carboxamido) succinate lyase (fumarate-forming) activity"/>
    <property type="evidence" value="ECO:0007669"/>
    <property type="project" value="TreeGrafter"/>
</dbReference>
<dbReference type="AlphaFoldDB" id="A0A6V7TN37"/>
<evidence type="ECO:0000313" key="3">
    <source>
        <dbReference type="EMBL" id="CAD2126727.1"/>
    </source>
</evidence>
<dbReference type="GO" id="GO:0004018">
    <property type="term" value="F:N6-(1,2-dicarboxyethyl)AMP AMP-lyase (fumarate-forming) activity"/>
    <property type="evidence" value="ECO:0007669"/>
    <property type="project" value="TreeGrafter"/>
</dbReference>
<dbReference type="SUPFAM" id="SSF48557">
    <property type="entry name" value="L-aspartase-like"/>
    <property type="match status" value="1"/>
</dbReference>
<dbReference type="OrthoDB" id="406045at2759"/>
<dbReference type="Proteomes" id="UP000580250">
    <property type="component" value="Unassembled WGS sequence"/>
</dbReference>
<dbReference type="PRINTS" id="PR00149">
    <property type="entry name" value="FUMRATELYASE"/>
</dbReference>
<name>A0A6V7TN37_MELEN</name>
<protein>
    <recommendedName>
        <fullName evidence="2">Fumarate lyase N-terminal domain-containing protein</fullName>
    </recommendedName>
</protein>
<keyword evidence="1" id="KW-0456">Lyase</keyword>
<dbReference type="Gene3D" id="1.10.40.30">
    <property type="entry name" value="Fumarase/aspartase (C-terminal domain)"/>
    <property type="match status" value="1"/>
</dbReference>
<dbReference type="Gene3D" id="1.20.200.10">
    <property type="entry name" value="Fumarase/aspartase (Central domain)"/>
    <property type="match status" value="1"/>
</dbReference>
<dbReference type="EMBL" id="CAJEWN010000005">
    <property type="protein sequence ID" value="CAD2126727.1"/>
    <property type="molecule type" value="Genomic_DNA"/>
</dbReference>
<evidence type="ECO:0000259" key="2">
    <source>
        <dbReference type="Pfam" id="PF00206"/>
    </source>
</evidence>
<dbReference type="PANTHER" id="PTHR43172:SF1">
    <property type="entry name" value="ADENYLOSUCCINATE LYASE"/>
    <property type="match status" value="1"/>
</dbReference>
<dbReference type="InterPro" id="IPR008948">
    <property type="entry name" value="L-Aspartase-like"/>
</dbReference>
<gene>
    <name evidence="3" type="ORF">MENT_LOCUS1658</name>
</gene>
<evidence type="ECO:0000313" key="4">
    <source>
        <dbReference type="Proteomes" id="UP000580250"/>
    </source>
</evidence>
<feature type="domain" description="Fumarate lyase N-terminal" evidence="2">
    <location>
        <begin position="57"/>
        <end position="304"/>
    </location>
</feature>
<proteinExistence type="predicted"/>
<dbReference type="InterPro" id="IPR022761">
    <property type="entry name" value="Fumarate_lyase_N"/>
</dbReference>
<dbReference type="GO" id="GO:0044208">
    <property type="term" value="P:'de novo' AMP biosynthetic process"/>
    <property type="evidence" value="ECO:0007669"/>
    <property type="project" value="TreeGrafter"/>
</dbReference>
<dbReference type="InterPro" id="IPR020557">
    <property type="entry name" value="Fumarate_lyase_CS"/>
</dbReference>